<evidence type="ECO:0000313" key="3">
    <source>
        <dbReference type="EMBL" id="MVQ49881.1"/>
    </source>
</evidence>
<protein>
    <recommendedName>
        <fullName evidence="2">ClpX-type ZB domain-containing protein</fullName>
    </recommendedName>
</protein>
<accession>A0A6L6XR73</accession>
<comment type="similarity">
    <text evidence="1">Belongs to the ClpX chaperone family.</text>
</comment>
<dbReference type="Proteomes" id="UP000473525">
    <property type="component" value="Unassembled WGS sequence"/>
</dbReference>
<feature type="binding site" evidence="1">
    <location>
        <position position="35"/>
    </location>
    <ligand>
        <name>Zn(2+)</name>
        <dbReference type="ChEBI" id="CHEBI:29105"/>
    </ligand>
</feature>
<feature type="binding site" evidence="1">
    <location>
        <position position="13"/>
    </location>
    <ligand>
        <name>Zn(2+)</name>
        <dbReference type="ChEBI" id="CHEBI:29105"/>
    </ligand>
</feature>
<evidence type="ECO:0000256" key="1">
    <source>
        <dbReference type="PROSITE-ProRule" id="PRU01250"/>
    </source>
</evidence>
<proteinExistence type="inferred from homology"/>
<feature type="domain" description="ClpX-type ZB" evidence="2">
    <location>
        <begin position="1"/>
        <end position="54"/>
    </location>
</feature>
<feature type="binding site" evidence="1">
    <location>
        <position position="16"/>
    </location>
    <ligand>
        <name>Zn(2+)</name>
        <dbReference type="ChEBI" id="CHEBI:29105"/>
    </ligand>
</feature>
<organism evidence="3 4">
    <name type="scientific">Nocardioides agri</name>
    <dbReference type="NCBI Taxonomy" id="2682843"/>
    <lineage>
        <taxon>Bacteria</taxon>
        <taxon>Bacillati</taxon>
        <taxon>Actinomycetota</taxon>
        <taxon>Actinomycetes</taxon>
        <taxon>Propionibacteriales</taxon>
        <taxon>Nocardioidaceae</taxon>
        <taxon>Nocardioides</taxon>
    </lineage>
</organism>
<evidence type="ECO:0000313" key="4">
    <source>
        <dbReference type="Proteomes" id="UP000473525"/>
    </source>
</evidence>
<dbReference type="GO" id="GO:0051082">
    <property type="term" value="F:unfolded protein binding"/>
    <property type="evidence" value="ECO:0007669"/>
    <property type="project" value="UniProtKB-UniRule"/>
</dbReference>
<dbReference type="InterPro" id="IPR038366">
    <property type="entry name" value="Znf_CppX_C4_sf"/>
</dbReference>
<dbReference type="GO" id="GO:0006457">
    <property type="term" value="P:protein folding"/>
    <property type="evidence" value="ECO:0007669"/>
    <property type="project" value="UniProtKB-UniRule"/>
</dbReference>
<reference evidence="3 4" key="1">
    <citation type="submission" date="2019-12" db="EMBL/GenBank/DDBJ databases">
        <authorList>
            <person name="Huq M.A."/>
        </authorList>
    </citation>
    <scope>NUCLEOTIDE SEQUENCE [LARGE SCALE GENOMIC DNA]</scope>
    <source>
        <strain evidence="3 4">MAH-18</strain>
    </source>
</reference>
<dbReference type="PROSITE" id="PS51902">
    <property type="entry name" value="CLPX_ZB"/>
    <property type="match status" value="1"/>
</dbReference>
<dbReference type="InterPro" id="IPR059188">
    <property type="entry name" value="Znf_CLPX-like"/>
</dbReference>
<dbReference type="InterPro" id="IPR010603">
    <property type="entry name" value="Znf_CppX_C4"/>
</dbReference>
<dbReference type="GO" id="GO:0008270">
    <property type="term" value="F:zinc ion binding"/>
    <property type="evidence" value="ECO:0007669"/>
    <property type="project" value="UniProtKB-UniRule"/>
</dbReference>
<dbReference type="EMBL" id="WSEK01000004">
    <property type="protein sequence ID" value="MVQ49881.1"/>
    <property type="molecule type" value="Genomic_DNA"/>
</dbReference>
<name>A0A6L6XR73_9ACTN</name>
<dbReference type="RefSeq" id="WP_157342722.1">
    <property type="nucleotide sequence ID" value="NZ_WSEK01000004.1"/>
</dbReference>
<comment type="caution">
    <text evidence="3">The sequence shown here is derived from an EMBL/GenBank/DDBJ whole genome shotgun (WGS) entry which is preliminary data.</text>
</comment>
<keyword evidence="4" id="KW-1185">Reference proteome</keyword>
<dbReference type="Gene3D" id="6.20.220.10">
    <property type="entry name" value="ClpX chaperone, C4-type zinc finger domain"/>
    <property type="match status" value="1"/>
</dbReference>
<gene>
    <name evidence="3" type="ORF">GON03_11860</name>
</gene>
<dbReference type="SMART" id="SM00994">
    <property type="entry name" value="zf-C4_ClpX"/>
    <property type="match status" value="1"/>
</dbReference>
<keyword evidence="1" id="KW-0143">Chaperone</keyword>
<keyword evidence="1" id="KW-0479">Metal-binding</keyword>
<dbReference type="AlphaFoldDB" id="A0A6L6XR73"/>
<evidence type="ECO:0000259" key="2">
    <source>
        <dbReference type="PROSITE" id="PS51902"/>
    </source>
</evidence>
<dbReference type="GO" id="GO:0046983">
    <property type="term" value="F:protein dimerization activity"/>
    <property type="evidence" value="ECO:0007669"/>
    <property type="project" value="UniProtKB-UniRule"/>
</dbReference>
<keyword evidence="1" id="KW-0862">Zinc</keyword>
<sequence length="131" mass="14458">MAPMDTDVARKSCSFCGRAGKRGIKFGGGYGAMICEDCVEHYHEVFHSAAKSRAAARPPWESMTDAELLAVLPHISRTADQVSEFLVEWVEMARARSLSWAEIGKALGVSRQAAWERFAQRVEGRTRTSPA</sequence>
<feature type="binding site" evidence="1">
    <location>
        <position position="38"/>
    </location>
    <ligand>
        <name>Zn(2+)</name>
        <dbReference type="ChEBI" id="CHEBI:29105"/>
    </ligand>
</feature>